<evidence type="ECO:0000313" key="2">
    <source>
        <dbReference type="EMBL" id="KAG5166729.1"/>
    </source>
</evidence>
<feature type="compositionally biased region" description="Polar residues" evidence="1">
    <location>
        <begin position="43"/>
        <end position="75"/>
    </location>
</feature>
<protein>
    <submittedName>
        <fullName evidence="2">Uncharacterized protein</fullName>
    </submittedName>
</protein>
<comment type="caution">
    <text evidence="2">The sequence shown here is derived from an EMBL/GenBank/DDBJ whole genome shotgun (WGS) entry which is preliminary data.</text>
</comment>
<sequence>MQPATSESSEAPSNTIAVPHQQERPLKRKRCSSTDGHARIYPNENQRAAESPNPSSMGLQEESLNCSAPTSSERSPLSGIVPSESLNRIATLERALKVISTEVASTGILSSNGTSYPWPTNLYLLQDNLSIALTGAG</sequence>
<accession>A0A8H8CJ67</accession>
<reference evidence="2" key="1">
    <citation type="submission" date="2021-02" db="EMBL/GenBank/DDBJ databases">
        <title>Psilocybe cubensis genome.</title>
        <authorList>
            <person name="Mckernan K.J."/>
            <person name="Crawford S."/>
            <person name="Trippe A."/>
            <person name="Kane L.T."/>
            <person name="Mclaughlin S."/>
        </authorList>
    </citation>
    <scope>NUCLEOTIDE SEQUENCE [LARGE SCALE GENOMIC DNA]</scope>
    <source>
        <strain evidence="2">MGC-MH-2018</strain>
    </source>
</reference>
<dbReference type="EMBL" id="JAFIQS010000008">
    <property type="protein sequence ID" value="KAG5166729.1"/>
    <property type="molecule type" value="Genomic_DNA"/>
</dbReference>
<feature type="compositionally biased region" description="Polar residues" evidence="1">
    <location>
        <begin position="1"/>
        <end position="16"/>
    </location>
</feature>
<evidence type="ECO:0000256" key="1">
    <source>
        <dbReference type="SAM" id="MobiDB-lite"/>
    </source>
</evidence>
<organism evidence="2">
    <name type="scientific">Psilocybe cubensis</name>
    <name type="common">Psychedelic mushroom</name>
    <name type="synonym">Stropharia cubensis</name>
    <dbReference type="NCBI Taxonomy" id="181762"/>
    <lineage>
        <taxon>Eukaryota</taxon>
        <taxon>Fungi</taxon>
        <taxon>Dikarya</taxon>
        <taxon>Basidiomycota</taxon>
        <taxon>Agaricomycotina</taxon>
        <taxon>Agaricomycetes</taxon>
        <taxon>Agaricomycetidae</taxon>
        <taxon>Agaricales</taxon>
        <taxon>Agaricineae</taxon>
        <taxon>Strophariaceae</taxon>
        <taxon>Psilocybe</taxon>
    </lineage>
</organism>
<feature type="region of interest" description="Disordered" evidence="1">
    <location>
        <begin position="1"/>
        <end position="80"/>
    </location>
</feature>
<gene>
    <name evidence="2" type="ORF">JR316_008819</name>
</gene>
<dbReference type="AlphaFoldDB" id="A0A8H8CJ67"/>
<proteinExistence type="predicted"/>
<name>A0A8H8CJ67_PSICU</name>